<feature type="compositionally biased region" description="Low complexity" evidence="1">
    <location>
        <begin position="164"/>
        <end position="188"/>
    </location>
</feature>
<evidence type="ECO:0000313" key="4">
    <source>
        <dbReference type="Proteomes" id="UP000030669"/>
    </source>
</evidence>
<dbReference type="KEGG" id="gtr:GLOTRDRAFT_94582"/>
<keyword evidence="4" id="KW-1185">Reference proteome</keyword>
<dbReference type="AlphaFoldDB" id="S7Q458"/>
<evidence type="ECO:0000313" key="3">
    <source>
        <dbReference type="EMBL" id="EPQ54253.1"/>
    </source>
</evidence>
<dbReference type="OrthoDB" id="3234968at2759"/>
<feature type="chain" id="PRO_5004544219" evidence="2">
    <location>
        <begin position="22"/>
        <end position="211"/>
    </location>
</feature>
<name>S7Q458_GLOTA</name>
<feature type="signal peptide" evidence="2">
    <location>
        <begin position="1"/>
        <end position="21"/>
    </location>
</feature>
<organism evidence="3 4">
    <name type="scientific">Gloeophyllum trabeum (strain ATCC 11539 / FP-39264 / Madison 617)</name>
    <name type="common">Brown rot fungus</name>
    <dbReference type="NCBI Taxonomy" id="670483"/>
    <lineage>
        <taxon>Eukaryota</taxon>
        <taxon>Fungi</taxon>
        <taxon>Dikarya</taxon>
        <taxon>Basidiomycota</taxon>
        <taxon>Agaricomycotina</taxon>
        <taxon>Agaricomycetes</taxon>
        <taxon>Gloeophyllales</taxon>
        <taxon>Gloeophyllaceae</taxon>
        <taxon>Gloeophyllum</taxon>
    </lineage>
</organism>
<dbReference type="Proteomes" id="UP000030669">
    <property type="component" value="Unassembled WGS sequence"/>
</dbReference>
<accession>S7Q458</accession>
<evidence type="ECO:0000256" key="2">
    <source>
        <dbReference type="SAM" id="SignalP"/>
    </source>
</evidence>
<dbReference type="Gene3D" id="2.60.120.260">
    <property type="entry name" value="Galactose-binding domain-like"/>
    <property type="match status" value="1"/>
</dbReference>
<dbReference type="GeneID" id="19309617"/>
<protein>
    <submittedName>
        <fullName evidence="3">Uncharacterized protein</fullName>
    </submittedName>
</protein>
<sequence>MHIPLWFALWLCCYVAASAQAQQDFNVTSRDPRISYVGQWVDQDNGGHKFTGSVGSSFSFTFQGMSIRYFAGLQCAKRNGYRNCASAVVYDDQTSYSNPIKSAIVDASSGTTRDSNPVLTTLFSATGLSPSRHSTLNVSYIGPGSLGGPYVEIYTIEYDGVQSAAPTGTSSSQGSSGSQSSNSSSSASHKSVNIGAIVGGVVSPSRALNAR</sequence>
<feature type="region of interest" description="Disordered" evidence="1">
    <location>
        <begin position="164"/>
        <end position="190"/>
    </location>
</feature>
<keyword evidence="2" id="KW-0732">Signal</keyword>
<proteinExistence type="predicted"/>
<evidence type="ECO:0000256" key="1">
    <source>
        <dbReference type="SAM" id="MobiDB-lite"/>
    </source>
</evidence>
<gene>
    <name evidence="3" type="ORF">GLOTRDRAFT_94582</name>
</gene>
<dbReference type="RefSeq" id="XP_007867556.1">
    <property type="nucleotide sequence ID" value="XM_007869365.1"/>
</dbReference>
<dbReference type="HOGENOM" id="CLU_1304984_0_0_1"/>
<reference evidence="3 4" key="1">
    <citation type="journal article" date="2012" name="Science">
        <title>The Paleozoic origin of enzymatic lignin decomposition reconstructed from 31 fungal genomes.</title>
        <authorList>
            <person name="Floudas D."/>
            <person name="Binder M."/>
            <person name="Riley R."/>
            <person name="Barry K."/>
            <person name="Blanchette R.A."/>
            <person name="Henrissat B."/>
            <person name="Martinez A.T."/>
            <person name="Otillar R."/>
            <person name="Spatafora J.W."/>
            <person name="Yadav J.S."/>
            <person name="Aerts A."/>
            <person name="Benoit I."/>
            <person name="Boyd A."/>
            <person name="Carlson A."/>
            <person name="Copeland A."/>
            <person name="Coutinho P.M."/>
            <person name="de Vries R.P."/>
            <person name="Ferreira P."/>
            <person name="Findley K."/>
            <person name="Foster B."/>
            <person name="Gaskell J."/>
            <person name="Glotzer D."/>
            <person name="Gorecki P."/>
            <person name="Heitman J."/>
            <person name="Hesse C."/>
            <person name="Hori C."/>
            <person name="Igarashi K."/>
            <person name="Jurgens J.A."/>
            <person name="Kallen N."/>
            <person name="Kersten P."/>
            <person name="Kohler A."/>
            <person name="Kuees U."/>
            <person name="Kumar T.K.A."/>
            <person name="Kuo A."/>
            <person name="LaButti K."/>
            <person name="Larrondo L.F."/>
            <person name="Lindquist E."/>
            <person name="Ling A."/>
            <person name="Lombard V."/>
            <person name="Lucas S."/>
            <person name="Lundell T."/>
            <person name="Martin R."/>
            <person name="McLaughlin D.J."/>
            <person name="Morgenstern I."/>
            <person name="Morin E."/>
            <person name="Murat C."/>
            <person name="Nagy L.G."/>
            <person name="Nolan M."/>
            <person name="Ohm R.A."/>
            <person name="Patyshakuliyeva A."/>
            <person name="Rokas A."/>
            <person name="Ruiz-Duenas F.J."/>
            <person name="Sabat G."/>
            <person name="Salamov A."/>
            <person name="Samejima M."/>
            <person name="Schmutz J."/>
            <person name="Slot J.C."/>
            <person name="St John F."/>
            <person name="Stenlid J."/>
            <person name="Sun H."/>
            <person name="Sun S."/>
            <person name="Syed K."/>
            <person name="Tsang A."/>
            <person name="Wiebenga A."/>
            <person name="Young D."/>
            <person name="Pisabarro A."/>
            <person name="Eastwood D.C."/>
            <person name="Martin F."/>
            <person name="Cullen D."/>
            <person name="Grigoriev I.V."/>
            <person name="Hibbett D.S."/>
        </authorList>
    </citation>
    <scope>NUCLEOTIDE SEQUENCE [LARGE SCALE GENOMIC DNA]</scope>
    <source>
        <strain evidence="3 4">ATCC 11539</strain>
    </source>
</reference>
<dbReference type="EMBL" id="KB469304">
    <property type="protein sequence ID" value="EPQ54253.1"/>
    <property type="molecule type" value="Genomic_DNA"/>
</dbReference>